<dbReference type="AlphaFoldDB" id="A0A8C8UG30"/>
<dbReference type="PANTHER" id="PTHR14845:SF7">
    <property type="entry name" value="COILED-COIL DOMAIN CONTAINING 121, RETROGENE 2"/>
    <property type="match status" value="1"/>
</dbReference>
<feature type="coiled-coil region" evidence="2">
    <location>
        <begin position="332"/>
        <end position="374"/>
    </location>
</feature>
<feature type="domain" description="DUF4515" evidence="4">
    <location>
        <begin position="197"/>
        <end position="402"/>
    </location>
</feature>
<feature type="region of interest" description="Disordered" evidence="3">
    <location>
        <begin position="1"/>
        <end position="52"/>
    </location>
</feature>
<evidence type="ECO:0000313" key="5">
    <source>
        <dbReference type="Ensembl" id="ENSPEMP00000030804.1"/>
    </source>
</evidence>
<proteinExistence type="predicted"/>
<dbReference type="PANTHER" id="PTHR14845">
    <property type="entry name" value="COILED-COIL DOMAIN-CONTAINING 166"/>
    <property type="match status" value="1"/>
</dbReference>
<dbReference type="InterPro" id="IPR032777">
    <property type="entry name" value="DUF4515"/>
</dbReference>
<accession>A0A8C8UG30</accession>
<reference evidence="5" key="2">
    <citation type="submission" date="2025-08" db="UniProtKB">
        <authorList>
            <consortium name="Ensembl"/>
        </authorList>
    </citation>
    <scope>IDENTIFICATION</scope>
</reference>
<feature type="region of interest" description="Disordered" evidence="3">
    <location>
        <begin position="408"/>
        <end position="456"/>
    </location>
</feature>
<dbReference type="Pfam" id="PF14988">
    <property type="entry name" value="DUF4515"/>
    <property type="match status" value="1"/>
</dbReference>
<evidence type="ECO:0000256" key="3">
    <source>
        <dbReference type="SAM" id="MobiDB-lite"/>
    </source>
</evidence>
<dbReference type="Proteomes" id="UP000694547">
    <property type="component" value="Chromosome 23"/>
</dbReference>
<organism evidence="5 6">
    <name type="scientific">Peromyscus maniculatus bairdii</name>
    <name type="common">Prairie deer mouse</name>
    <dbReference type="NCBI Taxonomy" id="230844"/>
    <lineage>
        <taxon>Eukaryota</taxon>
        <taxon>Metazoa</taxon>
        <taxon>Chordata</taxon>
        <taxon>Craniata</taxon>
        <taxon>Vertebrata</taxon>
        <taxon>Euteleostomi</taxon>
        <taxon>Mammalia</taxon>
        <taxon>Eutheria</taxon>
        <taxon>Euarchontoglires</taxon>
        <taxon>Glires</taxon>
        <taxon>Rodentia</taxon>
        <taxon>Myomorpha</taxon>
        <taxon>Muroidea</taxon>
        <taxon>Cricetidae</taxon>
        <taxon>Neotominae</taxon>
        <taxon>Peromyscus</taxon>
    </lineage>
</organism>
<keyword evidence="1 2" id="KW-0175">Coiled coil</keyword>
<dbReference type="GeneTree" id="ENSGT01000000214622"/>
<evidence type="ECO:0000256" key="1">
    <source>
        <dbReference type="ARBA" id="ARBA00023054"/>
    </source>
</evidence>
<sequence length="456" mass="53364">MESQGQGYPSWDTRGRRATIFPQREGARTLGPSALPAQDETDSSTPHERQYRLPVTRKRAMCDFRVRWPEIVNKEQEAQREDLLQSGLHPLDRKSLDTISLCSSEASISLRQQESSHSDFQDPQGTPACFLEAPHMAILNNYLKPESMTRLEKRVRKKTVVAMNRLEMEMEAAKFRRAVLLRDTRELQEERALEEVEDKPFLEYLKKRHQIAQEKYDFLWNDYIQQSQEIEDRRQELVSDLTSRQADFQKQLAQGRRLQASLKRKLKALEPIAKIKQSQDEEKKALELEEASIVADIPFMDREAHLQFLKERADLQKQVEELNLLESGEDITRELKKKTKALEARIKQAHKAFCKGVIAENKQLRTELQQLDQEFCKLEAIREKMEQRKKQWKEQQWYLEALARGRQRLWQREHHPPKPQATPHPTQGRLRGARPRATPKPPDWPKSSRGAEAGAR</sequence>
<reference evidence="5 6" key="1">
    <citation type="submission" date="2018-10" db="EMBL/GenBank/DDBJ databases">
        <title>Improved assembly of the deer mouse Peromyscus maniculatus genome.</title>
        <authorList>
            <person name="Lassance J.-M."/>
            <person name="Hoekstra H.E."/>
        </authorList>
    </citation>
    <scope>NUCLEOTIDE SEQUENCE [LARGE SCALE GENOMIC DNA]</scope>
</reference>
<name>A0A8C8UG30_PERMB</name>
<protein>
    <recommendedName>
        <fullName evidence="4">DUF4515 domain-containing protein</fullName>
    </recommendedName>
</protein>
<keyword evidence="6" id="KW-1185">Reference proteome</keyword>
<evidence type="ECO:0000256" key="2">
    <source>
        <dbReference type="SAM" id="Coils"/>
    </source>
</evidence>
<evidence type="ECO:0000259" key="4">
    <source>
        <dbReference type="Pfam" id="PF14988"/>
    </source>
</evidence>
<dbReference type="Ensembl" id="ENSPEMT00000039535.1">
    <property type="protein sequence ID" value="ENSPEMP00000030804.1"/>
    <property type="gene ID" value="ENSPEMG00000028340.1"/>
</dbReference>
<reference evidence="5" key="3">
    <citation type="submission" date="2025-09" db="UniProtKB">
        <authorList>
            <consortium name="Ensembl"/>
        </authorList>
    </citation>
    <scope>IDENTIFICATION</scope>
</reference>
<evidence type="ECO:0000313" key="6">
    <source>
        <dbReference type="Proteomes" id="UP000694547"/>
    </source>
</evidence>